<evidence type="ECO:0000259" key="5">
    <source>
        <dbReference type="Pfam" id="PF00171"/>
    </source>
</evidence>
<evidence type="ECO:0000256" key="3">
    <source>
        <dbReference type="PROSITE-ProRule" id="PRU10007"/>
    </source>
</evidence>
<dbReference type="InterPro" id="IPR016161">
    <property type="entry name" value="Ald_DH/histidinol_DH"/>
</dbReference>
<dbReference type="GO" id="GO:0016620">
    <property type="term" value="F:oxidoreductase activity, acting on the aldehyde or oxo group of donors, NAD or NADP as acceptor"/>
    <property type="evidence" value="ECO:0007669"/>
    <property type="project" value="InterPro"/>
</dbReference>
<accession>A0A1A5ZUJ6</accession>
<dbReference type="PROSITE" id="PS00687">
    <property type="entry name" value="ALDEHYDE_DEHYDR_GLU"/>
    <property type="match status" value="1"/>
</dbReference>
<dbReference type="InterPro" id="IPR029510">
    <property type="entry name" value="Ald_DH_CS_GLU"/>
</dbReference>
<reference evidence="6" key="1">
    <citation type="submission" date="2013-07" db="EMBL/GenBank/DDBJ databases">
        <title>The Genome Sequence of Cryptococcus dejecticola CBS10117.</title>
        <authorList>
            <consortium name="The Broad Institute Genome Sequencing Platform"/>
            <person name="Cuomo C."/>
            <person name="Litvintseva A."/>
            <person name="Chen Y."/>
            <person name="Heitman J."/>
            <person name="Sun S."/>
            <person name="Springer D."/>
            <person name="Dromer F."/>
            <person name="Young S.K."/>
            <person name="Zeng Q."/>
            <person name="Gargeya S."/>
            <person name="Fitzgerald M."/>
            <person name="Abouelleil A."/>
            <person name="Alvarado L."/>
            <person name="Berlin A.M."/>
            <person name="Chapman S.B."/>
            <person name="Dewar J."/>
            <person name="Goldberg J."/>
            <person name="Griggs A."/>
            <person name="Gujja S."/>
            <person name="Hansen M."/>
            <person name="Howarth C."/>
            <person name="Imamovic A."/>
            <person name="Larimer J."/>
            <person name="McCowan C."/>
            <person name="Murphy C."/>
            <person name="Pearson M."/>
            <person name="Priest M."/>
            <person name="Roberts A."/>
            <person name="Saif S."/>
            <person name="Shea T."/>
            <person name="Sykes S."/>
            <person name="Wortman J."/>
            <person name="Nusbaum C."/>
            <person name="Birren B."/>
        </authorList>
    </citation>
    <scope>NUCLEOTIDE SEQUENCE [LARGE SCALE GENOMIC DNA]</scope>
    <source>
        <strain evidence="6">CBS 10117</strain>
    </source>
</reference>
<evidence type="ECO:0000313" key="8">
    <source>
        <dbReference type="Proteomes" id="UP000078595"/>
    </source>
</evidence>
<gene>
    <name evidence="6" type="ORF">I303_08252</name>
    <name evidence="7" type="ORF">I303_106490</name>
</gene>
<dbReference type="GeneID" id="28971951"/>
<dbReference type="EMBL" id="CP144537">
    <property type="protein sequence ID" value="WWC63885.1"/>
    <property type="molecule type" value="Genomic_DNA"/>
</dbReference>
<dbReference type="STRING" id="1296121.A0A1A5ZUJ6"/>
<evidence type="ECO:0000313" key="6">
    <source>
        <dbReference type="EMBL" id="OBR81482.1"/>
    </source>
</evidence>
<dbReference type="Pfam" id="PF00171">
    <property type="entry name" value="Aldedh"/>
    <property type="match status" value="1"/>
</dbReference>
<reference evidence="7" key="2">
    <citation type="submission" date="2013-07" db="EMBL/GenBank/DDBJ databases">
        <authorList>
            <consortium name="The Broad Institute Genome Sequencing Platform"/>
            <person name="Cuomo C."/>
            <person name="Litvintseva A."/>
            <person name="Chen Y."/>
            <person name="Heitman J."/>
            <person name="Sun S."/>
            <person name="Springer D."/>
            <person name="Dromer F."/>
            <person name="Young S.K."/>
            <person name="Zeng Q."/>
            <person name="Gargeya S."/>
            <person name="Fitzgerald M."/>
            <person name="Abouelleil A."/>
            <person name="Alvarado L."/>
            <person name="Berlin A.M."/>
            <person name="Chapman S.B."/>
            <person name="Dewar J."/>
            <person name="Goldberg J."/>
            <person name="Griggs A."/>
            <person name="Gujja S."/>
            <person name="Hansen M."/>
            <person name="Howarth C."/>
            <person name="Imamovic A."/>
            <person name="Larimer J."/>
            <person name="McCowan C."/>
            <person name="Murphy C."/>
            <person name="Pearson M."/>
            <person name="Priest M."/>
            <person name="Roberts A."/>
            <person name="Saif S."/>
            <person name="Shea T."/>
            <person name="Sykes S."/>
            <person name="Wortman J."/>
            <person name="Nusbaum C."/>
            <person name="Birren B."/>
        </authorList>
    </citation>
    <scope>NUCLEOTIDE SEQUENCE</scope>
    <source>
        <strain evidence="7">CBS 10117</strain>
    </source>
</reference>
<dbReference type="SUPFAM" id="SSF53720">
    <property type="entry name" value="ALDH-like"/>
    <property type="match status" value="1"/>
</dbReference>
<dbReference type="Gene3D" id="3.40.605.10">
    <property type="entry name" value="Aldehyde Dehydrogenase, Chain A, domain 1"/>
    <property type="match status" value="1"/>
</dbReference>
<keyword evidence="2 4" id="KW-0560">Oxidoreductase</keyword>
<evidence type="ECO:0000256" key="1">
    <source>
        <dbReference type="ARBA" id="ARBA00009986"/>
    </source>
</evidence>
<dbReference type="VEuPathDB" id="FungiDB:I303_08252"/>
<evidence type="ECO:0000313" key="7">
    <source>
        <dbReference type="EMBL" id="WWC63885.1"/>
    </source>
</evidence>
<dbReference type="OrthoDB" id="310895at2759"/>
<name>A0A1A5ZUJ6_9TREE</name>
<dbReference type="PANTHER" id="PTHR11699">
    <property type="entry name" value="ALDEHYDE DEHYDROGENASE-RELATED"/>
    <property type="match status" value="1"/>
</dbReference>
<dbReference type="Proteomes" id="UP000078595">
    <property type="component" value="Chromosome 8"/>
</dbReference>
<proteinExistence type="inferred from homology"/>
<feature type="active site" evidence="3">
    <location>
        <position position="248"/>
    </location>
</feature>
<comment type="similarity">
    <text evidence="1 4">Belongs to the aldehyde dehydrogenase family.</text>
</comment>
<feature type="domain" description="Aldehyde dehydrogenase" evidence="5">
    <location>
        <begin position="19"/>
        <end position="474"/>
    </location>
</feature>
<dbReference type="KEGG" id="kdj:28971951"/>
<organism evidence="6">
    <name type="scientific">Kwoniella dejecticola CBS 10117</name>
    <dbReference type="NCBI Taxonomy" id="1296121"/>
    <lineage>
        <taxon>Eukaryota</taxon>
        <taxon>Fungi</taxon>
        <taxon>Dikarya</taxon>
        <taxon>Basidiomycota</taxon>
        <taxon>Agaricomycotina</taxon>
        <taxon>Tremellomycetes</taxon>
        <taxon>Tremellales</taxon>
        <taxon>Cryptococcaceae</taxon>
        <taxon>Kwoniella</taxon>
    </lineage>
</organism>
<reference evidence="7" key="3">
    <citation type="submission" date="2024-02" db="EMBL/GenBank/DDBJ databases">
        <title>Comparative genomics of Cryptococcus and Kwoniella reveals pathogenesis evolution and contrasting modes of karyotype evolution via chromosome fusion or intercentromeric recombination.</title>
        <authorList>
            <person name="Coelho M.A."/>
            <person name="David-Palma M."/>
            <person name="Shea T."/>
            <person name="Bowers K."/>
            <person name="McGinley-Smith S."/>
            <person name="Mohammad A.W."/>
            <person name="Gnirke A."/>
            <person name="Yurkov A.M."/>
            <person name="Nowrousian M."/>
            <person name="Sun S."/>
            <person name="Cuomo C.A."/>
            <person name="Heitman J."/>
        </authorList>
    </citation>
    <scope>NUCLEOTIDE SEQUENCE</scope>
    <source>
        <strain evidence="7">CBS 10117</strain>
    </source>
</reference>
<dbReference type="RefSeq" id="XP_018259324.1">
    <property type="nucleotide sequence ID" value="XM_018411512.1"/>
</dbReference>
<protein>
    <recommendedName>
        <fullName evidence="5">Aldehyde dehydrogenase domain-containing protein</fullName>
    </recommendedName>
</protein>
<evidence type="ECO:0000256" key="2">
    <source>
        <dbReference type="ARBA" id="ARBA00023002"/>
    </source>
</evidence>
<dbReference type="EMBL" id="KI894037">
    <property type="protein sequence ID" value="OBR81482.1"/>
    <property type="molecule type" value="Genomic_DNA"/>
</dbReference>
<dbReference type="Gene3D" id="3.40.309.10">
    <property type="entry name" value="Aldehyde Dehydrogenase, Chain A, domain 2"/>
    <property type="match status" value="1"/>
</dbReference>
<keyword evidence="8" id="KW-1185">Reference proteome</keyword>
<dbReference type="AlphaFoldDB" id="A0A1A5ZUJ6"/>
<dbReference type="FunFam" id="3.40.309.10:FF:000012">
    <property type="entry name" value="Betaine aldehyde dehydrogenase"/>
    <property type="match status" value="1"/>
</dbReference>
<dbReference type="FunFam" id="3.40.605.10:FF:000007">
    <property type="entry name" value="NAD/NADP-dependent betaine aldehyde dehydrogenase"/>
    <property type="match status" value="1"/>
</dbReference>
<evidence type="ECO:0000256" key="4">
    <source>
        <dbReference type="RuleBase" id="RU003345"/>
    </source>
</evidence>
<sequence>MSQIETRLWINNEYAAPHNGETFPIYNAFDGSLVADVAVAGPEDVEAAVQGAEVGQKVWFDLSGVERATVMRRFANLLRDATKDLARLDGLTMGRPVHTNDEGTRSAATWEYYAGLAEHVHGTSSLLCPGYVNINLRQPFGVTCGIIPWNLPVGAFAFKAAPAVAAGNAIIIKTSEKAPLAIAHLSKLIAQAGFPPGVIQILHGAGKTGALLSEHMKIRKLSFTGSTNTGRAILRASADSNLKNVTLELGGKSPTIVFEDADLDQAIKDCAFSISFNSGQVCIASSRLYVHAGVYDSFVQGLVEAFKGVEHGNPQSESTTMGPQADKAQSSIVSNYIEVGLKEGKVVYGGKADGDDNVNAFKPTIITDLPDSSAVNTEEVFGPVLVIHKFTDEQEVEVLKRCNDSPYGLYSAVYTKNFDRAMRVAKALEAGSVGVNCNSPFTANDLPFGGWKASGIGRENGPNGLDPWLEYKSIYMRVAGL</sequence>
<dbReference type="InterPro" id="IPR015590">
    <property type="entry name" value="Aldehyde_DH_dom"/>
</dbReference>
<dbReference type="InterPro" id="IPR016162">
    <property type="entry name" value="Ald_DH_N"/>
</dbReference>
<dbReference type="InterPro" id="IPR016163">
    <property type="entry name" value="Ald_DH_C"/>
</dbReference>